<dbReference type="PATRIC" id="fig|66969.6.peg.3640"/>
<keyword evidence="2" id="KW-1185">Reference proteome</keyword>
<dbReference type="Proteomes" id="UP000054729">
    <property type="component" value="Unassembled WGS sequence"/>
</dbReference>
<dbReference type="EMBL" id="LNZB01000060">
    <property type="protein sequence ID" value="KTD75299.1"/>
    <property type="molecule type" value="Genomic_DNA"/>
</dbReference>
<dbReference type="RefSeq" id="WP_058481907.1">
    <property type="nucleotide sequence ID" value="NZ_CAAAIQ010000014.1"/>
</dbReference>
<comment type="caution">
    <text evidence="1">The sequence shown here is derived from an EMBL/GenBank/DDBJ whole genome shotgun (WGS) entry which is preliminary data.</text>
</comment>
<evidence type="ECO:0000313" key="2">
    <source>
        <dbReference type="Proteomes" id="UP000054729"/>
    </source>
</evidence>
<gene>
    <name evidence="1" type="ORF">Lwal_3340</name>
</gene>
<sequence length="101" mass="11629">MATLIHISFILFHQQKNTFLDNSDFYLLMSTMEEWPNKLHEEVNCTNHSTLQNDRNTVMQRILSSKNIEEIMVALQRKPVAKIIKRSTGSSWGMAISESCG</sequence>
<dbReference type="STRING" id="66969.Lwal_3340"/>
<evidence type="ECO:0000313" key="1">
    <source>
        <dbReference type="EMBL" id="KTD75299.1"/>
    </source>
</evidence>
<dbReference type="AlphaFoldDB" id="A0A0W1A2R8"/>
<reference evidence="1 2" key="1">
    <citation type="submission" date="2015-11" db="EMBL/GenBank/DDBJ databases">
        <title>Genomic analysis of 38 Legionella species identifies large and diverse effector repertoires.</title>
        <authorList>
            <person name="Burstein D."/>
            <person name="Amaro F."/>
            <person name="Zusman T."/>
            <person name="Lifshitz Z."/>
            <person name="Cohen O."/>
            <person name="Gilbert J.A."/>
            <person name="Pupko T."/>
            <person name="Shuman H.A."/>
            <person name="Segal G."/>
        </authorList>
    </citation>
    <scope>NUCLEOTIDE SEQUENCE [LARGE SCALE GENOMIC DNA]</scope>
    <source>
        <strain evidence="1 2">ATCC 51914</strain>
    </source>
</reference>
<protein>
    <submittedName>
        <fullName evidence="1">Uncharacterized protein</fullName>
    </submittedName>
</protein>
<accession>A0A0W1A2R8</accession>
<name>A0A0W1A2R8_9GAMM</name>
<proteinExistence type="predicted"/>
<organism evidence="1 2">
    <name type="scientific">Legionella waltersii</name>
    <dbReference type="NCBI Taxonomy" id="66969"/>
    <lineage>
        <taxon>Bacteria</taxon>
        <taxon>Pseudomonadati</taxon>
        <taxon>Pseudomonadota</taxon>
        <taxon>Gammaproteobacteria</taxon>
        <taxon>Legionellales</taxon>
        <taxon>Legionellaceae</taxon>
        <taxon>Legionella</taxon>
    </lineage>
</organism>